<gene>
    <name evidence="1" type="ORF">JIN85_19285</name>
</gene>
<evidence type="ECO:0008006" key="3">
    <source>
        <dbReference type="Google" id="ProtNLM"/>
    </source>
</evidence>
<dbReference type="Gene3D" id="3.40.50.300">
    <property type="entry name" value="P-loop containing nucleotide triphosphate hydrolases"/>
    <property type="match status" value="1"/>
</dbReference>
<dbReference type="RefSeq" id="WP_200273882.1">
    <property type="nucleotide sequence ID" value="NZ_JAENIJ010000059.1"/>
</dbReference>
<proteinExistence type="predicted"/>
<accession>A0A934SG48</accession>
<evidence type="ECO:0000313" key="1">
    <source>
        <dbReference type="EMBL" id="MBK1884568.1"/>
    </source>
</evidence>
<name>A0A934SG48_9BACT</name>
<protein>
    <recommendedName>
        <fullName evidence="3">Terminase</fullName>
    </recommendedName>
</protein>
<evidence type="ECO:0000313" key="2">
    <source>
        <dbReference type="Proteomes" id="UP000603141"/>
    </source>
</evidence>
<dbReference type="EMBL" id="JAENIJ010000059">
    <property type="protein sequence ID" value="MBK1884568.1"/>
    <property type="molecule type" value="Genomic_DNA"/>
</dbReference>
<dbReference type="AlphaFoldDB" id="A0A934SG48"/>
<dbReference type="Proteomes" id="UP000603141">
    <property type="component" value="Unassembled WGS sequence"/>
</dbReference>
<dbReference type="InterPro" id="IPR027417">
    <property type="entry name" value="P-loop_NTPase"/>
</dbReference>
<comment type="caution">
    <text evidence="1">The sequence shown here is derived from an EMBL/GenBank/DDBJ whole genome shotgun (WGS) entry which is preliminary data.</text>
</comment>
<keyword evidence="2" id="KW-1185">Reference proteome</keyword>
<sequence>MKTQRTILSPSEFAWFQLGEKSLYDWQIECLEAIGLQGEGLAESLSVCSTGKSATARTGLPVAIAAANGSGKTAKVVAAAILWFLSRFPRGQVVVTSGSFRQVEKQLWPALRVHQKKFPAWTFLQTELKTPEGGFALGFSTDDPGRAEGWHPKIGSETDPVMIIVDEAKTVPDGVFEAFDRCTRVFQLWVSSPGKPWGQFYEAFHSLKKFFWTRKVRSDECPHIDPAKRARDLEKYGPDHPLYRSMHEAEFTEDAERLVLAPDRLAKALEGQPQPEEDGEVVAFLDFAAGRDENVLAVRRGNTVRIIKAWVEKDTMQAAREFVRLLKTEGIQPGQAWGDADGLGTVMIDAIAELGFYLNRFHGGQAASDPDEYANLIGEVWHVGATEIERGRINLGVLDPVTFKQISTRKSEWSENGKLRVESKDKMRAEGRHSPDRGDAVLGCIACGSRMSGAIRANSIHVPEANRDSFSNGLVTGW</sequence>
<organism evidence="1 2">
    <name type="scientific">Luteolibacter pohnpeiensis</name>
    <dbReference type="NCBI Taxonomy" id="454153"/>
    <lineage>
        <taxon>Bacteria</taxon>
        <taxon>Pseudomonadati</taxon>
        <taxon>Verrucomicrobiota</taxon>
        <taxon>Verrucomicrobiia</taxon>
        <taxon>Verrucomicrobiales</taxon>
        <taxon>Verrucomicrobiaceae</taxon>
        <taxon>Luteolibacter</taxon>
    </lineage>
</organism>
<reference evidence="1" key="1">
    <citation type="submission" date="2021-01" db="EMBL/GenBank/DDBJ databases">
        <title>Modified the classification status of verrucomicrobia.</title>
        <authorList>
            <person name="Feng X."/>
        </authorList>
    </citation>
    <scope>NUCLEOTIDE SEQUENCE</scope>
    <source>
        <strain evidence="1">KCTC 22041</strain>
    </source>
</reference>
<dbReference type="Gene3D" id="3.30.420.240">
    <property type="match status" value="1"/>
</dbReference>